<keyword evidence="1" id="KW-0547">Nucleotide-binding</keyword>
<dbReference type="SUPFAM" id="SSF52540">
    <property type="entry name" value="P-loop containing nucleoside triphosphate hydrolases"/>
    <property type="match status" value="2"/>
</dbReference>
<dbReference type="EMBL" id="MU151407">
    <property type="protein sequence ID" value="KAF9444080.1"/>
    <property type="molecule type" value="Genomic_DNA"/>
</dbReference>
<evidence type="ECO:0000313" key="7">
    <source>
        <dbReference type="Proteomes" id="UP000807342"/>
    </source>
</evidence>
<evidence type="ECO:0000256" key="3">
    <source>
        <dbReference type="ARBA" id="ARBA00022840"/>
    </source>
</evidence>
<dbReference type="InterPro" id="IPR001650">
    <property type="entry name" value="Helicase_C-like"/>
</dbReference>
<evidence type="ECO:0000313" key="6">
    <source>
        <dbReference type="EMBL" id="KAF9444080.1"/>
    </source>
</evidence>
<evidence type="ECO:0000259" key="4">
    <source>
        <dbReference type="PROSITE" id="PS51192"/>
    </source>
</evidence>
<dbReference type="InterPro" id="IPR049730">
    <property type="entry name" value="SNF2/RAD54-like_C"/>
</dbReference>
<dbReference type="InterPro" id="IPR000330">
    <property type="entry name" value="SNF2_N"/>
</dbReference>
<dbReference type="PROSITE" id="PS51192">
    <property type="entry name" value="HELICASE_ATP_BIND_1"/>
    <property type="match status" value="1"/>
</dbReference>
<dbReference type="InterPro" id="IPR038718">
    <property type="entry name" value="SNF2-like_sf"/>
</dbReference>
<dbReference type="SMART" id="SM00490">
    <property type="entry name" value="HELICc"/>
    <property type="match status" value="1"/>
</dbReference>
<accession>A0A9P5X6J0</accession>
<evidence type="ECO:0000259" key="5">
    <source>
        <dbReference type="PROSITE" id="PS51194"/>
    </source>
</evidence>
<reference evidence="6" key="1">
    <citation type="submission" date="2020-11" db="EMBL/GenBank/DDBJ databases">
        <authorList>
            <consortium name="DOE Joint Genome Institute"/>
            <person name="Ahrendt S."/>
            <person name="Riley R."/>
            <person name="Andreopoulos W."/>
            <person name="Labutti K."/>
            <person name="Pangilinan J."/>
            <person name="Ruiz-Duenas F.J."/>
            <person name="Barrasa J.M."/>
            <person name="Sanchez-Garcia M."/>
            <person name="Camarero S."/>
            <person name="Miyauchi S."/>
            <person name="Serrano A."/>
            <person name="Linde D."/>
            <person name="Babiker R."/>
            <person name="Drula E."/>
            <person name="Ayuso-Fernandez I."/>
            <person name="Pacheco R."/>
            <person name="Padilla G."/>
            <person name="Ferreira P."/>
            <person name="Barriuso J."/>
            <person name="Kellner H."/>
            <person name="Castanera R."/>
            <person name="Alfaro M."/>
            <person name="Ramirez L."/>
            <person name="Pisabarro A.G."/>
            <person name="Kuo A."/>
            <person name="Tritt A."/>
            <person name="Lipzen A."/>
            <person name="He G."/>
            <person name="Yan M."/>
            <person name="Ng V."/>
            <person name="Cullen D."/>
            <person name="Martin F."/>
            <person name="Rosso M.-N."/>
            <person name="Henrissat B."/>
            <person name="Hibbett D."/>
            <person name="Martinez A.T."/>
            <person name="Grigoriev I.V."/>
        </authorList>
    </citation>
    <scope>NUCLEOTIDE SEQUENCE</scope>
    <source>
        <strain evidence="6">MF-IS2</strain>
    </source>
</reference>
<dbReference type="Gene3D" id="3.40.50.10810">
    <property type="entry name" value="Tandem AAA-ATPase domain"/>
    <property type="match status" value="1"/>
</dbReference>
<gene>
    <name evidence="6" type="ORF">P691DRAFT_678274</name>
</gene>
<dbReference type="AlphaFoldDB" id="A0A9P5X6J0"/>
<dbReference type="SMART" id="SM00487">
    <property type="entry name" value="DEXDc"/>
    <property type="match status" value="1"/>
</dbReference>
<organism evidence="6 7">
    <name type="scientific">Macrolepiota fuliginosa MF-IS2</name>
    <dbReference type="NCBI Taxonomy" id="1400762"/>
    <lineage>
        <taxon>Eukaryota</taxon>
        <taxon>Fungi</taxon>
        <taxon>Dikarya</taxon>
        <taxon>Basidiomycota</taxon>
        <taxon>Agaricomycotina</taxon>
        <taxon>Agaricomycetes</taxon>
        <taxon>Agaricomycetidae</taxon>
        <taxon>Agaricales</taxon>
        <taxon>Agaricineae</taxon>
        <taxon>Agaricaceae</taxon>
        <taxon>Macrolepiota</taxon>
    </lineage>
</organism>
<dbReference type="OrthoDB" id="3270319at2759"/>
<dbReference type="Pfam" id="PF00271">
    <property type="entry name" value="Helicase_C"/>
    <property type="match status" value="1"/>
</dbReference>
<sequence>MPSHTVASALIKLFSLNGAPWEWSTWQELTGIQHGLFPTDDNHLPRGWTRKDADDVKSYFHAYGQLKTEDDKFRFATKTQGSAEYPGRVTWNSFISRNWSRWGIHNLIVQELRDWDIHPMSILVREDDLSENSWPSSDSLIPIILDTLGTKVFGEDAFHPGSLTLRMDVRRFLQIFAQRSWNTIRSQVAGLRSRQDDIEAAAVAAFADLEKEKATKAKVNRVICAVAKWKQCAELFHTPENLKKAEDMLANLQEILEGLGVKLVKKRRVGEKASGTCKVSAKALQSMASEEDANDLLMVYQEYFETGVDEDDEPPITDILPEHRELMDKGGDFGMEAEKNLSFDKLALRLGFKTGLPPLFNTLRHRSSGISPWEDENLFNANVPHPDLIPMALHWHQLAGTHSMVRSLFTAAKDGAHTTGVLIADEVGLGKTAQSVTVIGFLNQVIWLQREGRKLPPVVAERPYLGGSTKVPSQAHLIICPGTLTAQWVSELKTLFRPKKVDILVYDSQTSSEEFWGSSGPFHSSKHDPHNRIVVASESVLYNDMKKTHKAPDRRGARPWDIPEAKGSLAGTIFGQSFLMVIIDEAHHMRNVGNKHAAALRVLQQTRIRLIMTATPLHTAPKDAASLARLVGVPHFFDEVSFIEEKADAGALRKAKKLDDNKATLLAEELRIVRRHQAHCIGHFLRRTTKSRDWEGEVLLPLPPYTEIPGILALTERENGIMQKRAEAAKAEVLSSSSSTTMQTKKFYLEYRTAVGYAKEDPADPWPTFKTREEWDPVKSTKMDVCGRISFHYLTRDDVPDVEFHDGKLVLPEVPPLPEKDIRKTRRIIIYAEFASMAPLLQNVLQLHGVECLIINGTMSFDQRDRRVKEFYSDKHPARVLVFSSVGCAGLNLAIADVVIFFDQPWSAQDERQIIGRAHRQPQKKPVKVIYLLARDSADVMMNRVAGRKRNMFDAFVNKDLAEGTSYYNHVR</sequence>
<keyword evidence="2" id="KW-0378">Hydrolase</keyword>
<evidence type="ECO:0008006" key="8">
    <source>
        <dbReference type="Google" id="ProtNLM"/>
    </source>
</evidence>
<proteinExistence type="predicted"/>
<dbReference type="InterPro" id="IPR027417">
    <property type="entry name" value="P-loop_NTPase"/>
</dbReference>
<feature type="domain" description="Helicase ATP-binding" evidence="4">
    <location>
        <begin position="412"/>
        <end position="634"/>
    </location>
</feature>
<dbReference type="InterPro" id="IPR014001">
    <property type="entry name" value="Helicase_ATP-bd"/>
</dbReference>
<dbReference type="Proteomes" id="UP000807342">
    <property type="component" value="Unassembled WGS sequence"/>
</dbReference>
<feature type="domain" description="Helicase C-terminal" evidence="5">
    <location>
        <begin position="817"/>
        <end position="972"/>
    </location>
</feature>
<dbReference type="Pfam" id="PF00176">
    <property type="entry name" value="SNF2-rel_dom"/>
    <property type="match status" value="1"/>
</dbReference>
<evidence type="ECO:0000256" key="1">
    <source>
        <dbReference type="ARBA" id="ARBA00022741"/>
    </source>
</evidence>
<dbReference type="PROSITE" id="PS51194">
    <property type="entry name" value="HELICASE_CTER"/>
    <property type="match status" value="1"/>
</dbReference>
<dbReference type="CDD" id="cd18793">
    <property type="entry name" value="SF2_C_SNF"/>
    <property type="match status" value="1"/>
</dbReference>
<protein>
    <recommendedName>
        <fullName evidence="8">P-loop containing nucleoside triphosphate hydrolase protein</fullName>
    </recommendedName>
</protein>
<dbReference type="GO" id="GO:0005524">
    <property type="term" value="F:ATP binding"/>
    <property type="evidence" value="ECO:0007669"/>
    <property type="project" value="InterPro"/>
</dbReference>
<keyword evidence="3" id="KW-0067">ATP-binding</keyword>
<dbReference type="PANTHER" id="PTHR10799">
    <property type="entry name" value="SNF2/RAD54 HELICASE FAMILY"/>
    <property type="match status" value="1"/>
</dbReference>
<dbReference type="Gene3D" id="3.40.50.300">
    <property type="entry name" value="P-loop containing nucleotide triphosphate hydrolases"/>
    <property type="match status" value="1"/>
</dbReference>
<comment type="caution">
    <text evidence="6">The sequence shown here is derived from an EMBL/GenBank/DDBJ whole genome shotgun (WGS) entry which is preliminary data.</text>
</comment>
<name>A0A9P5X6J0_9AGAR</name>
<keyword evidence="7" id="KW-1185">Reference proteome</keyword>
<dbReference type="GO" id="GO:0016787">
    <property type="term" value="F:hydrolase activity"/>
    <property type="evidence" value="ECO:0007669"/>
    <property type="project" value="UniProtKB-KW"/>
</dbReference>
<evidence type="ECO:0000256" key="2">
    <source>
        <dbReference type="ARBA" id="ARBA00022801"/>
    </source>
</evidence>